<name>A0A813M8G2_9BILA</name>
<feature type="region of interest" description="Disordered" evidence="7">
    <location>
        <begin position="340"/>
        <end position="363"/>
    </location>
</feature>
<proteinExistence type="inferred from homology"/>
<keyword evidence="10" id="KW-1185">Reference proteome</keyword>
<sequence length="769" mass="89001">MSNNGYFGDENEDQGFDLDPKCIDENELVASNETEDFDAFNEDTFGGAVLEDFGEDWEAQHDQLIALEDTEKSSPSASPGNKTLTKFEDYDKIDNGKFSMTSNNERTQSLLNPIQNPMASNFNNNFLKNDLFQNMDQNSVQKMQMLQQQQNLVLQQQLQKQKIQNQMNQSQLSSNPINKNINQPNLNEIQLKLIQQLQIQQQLQLQMNQQLKLQQQSAQVGNSQAKQQQQQLVQQIQYQQQLNANAILSLINSRNTILQQQQQQQQMNNLLNRKTPVNFDLTANNQNQLMSNQEKENYIQNKLAEMHLSSDKSSVIGNQQLQQQKLATAQVNPLQMISAFQQQQQQQQPSQLPEMPKPHMTKSLPNAKTLEEIENELLNQSSSRQNQSQLNQDSNDNRLNQQLLIQQQQQQQQQQLELLKMLPLLNMIQNQSQSNINPNDLQNLIQLQQQKQLLQALALQQQNSQQQQHQQQQQQFLQQQMANNQNQGFSSNLNINNLLPQNFQFMNPQQKQQVIASLAQRNLQLQSTSSQLPLNQDPNTSTNLNNINQNMLSNYMEQMKKSNQRIPLGNVNQQYQNELNQANNMKQKNDHLKLGDKLAGMMTDKEKNWVVNVQMMQLQIDDPYAYDFYYTAWMLKKNAKQNGNLENGSNSMSDNNGLKTSVLIQGNNQKHDPKNYRPLIFENSLGKVTMSNFHHPRALIDINQKSSDNYCQQSTSQLISHIDQITEHDEPKDKKNICNILLEIEKMYQVFLTIDEIEHKILKEPEETR</sequence>
<dbReference type="PANTHER" id="PTHR21551:SF0">
    <property type="entry name" value="PROTEIN ASSOCIATED WITH TOPO II RELATED-1, ISOFORM A"/>
    <property type="match status" value="1"/>
</dbReference>
<dbReference type="GO" id="GO:0000932">
    <property type="term" value="C:P-body"/>
    <property type="evidence" value="ECO:0007669"/>
    <property type="project" value="UniProtKB-SubCell"/>
</dbReference>
<evidence type="ECO:0000256" key="6">
    <source>
        <dbReference type="ARBA" id="ARBA00023242"/>
    </source>
</evidence>
<feature type="domain" description="mRNA decay factor PAT1" evidence="8">
    <location>
        <begin position="670"/>
        <end position="764"/>
    </location>
</feature>
<evidence type="ECO:0000256" key="1">
    <source>
        <dbReference type="ARBA" id="ARBA00004123"/>
    </source>
</evidence>
<protein>
    <recommendedName>
        <fullName evidence="8">mRNA decay factor PAT1 domain-containing protein</fullName>
    </recommendedName>
</protein>
<evidence type="ECO:0000256" key="3">
    <source>
        <dbReference type="ARBA" id="ARBA00009138"/>
    </source>
</evidence>
<evidence type="ECO:0000259" key="8">
    <source>
        <dbReference type="Pfam" id="PF09770"/>
    </source>
</evidence>
<gene>
    <name evidence="9" type="ORF">OXX778_LOCUS921</name>
</gene>
<evidence type="ECO:0000313" key="9">
    <source>
        <dbReference type="EMBL" id="CAF0710203.1"/>
    </source>
</evidence>
<dbReference type="InterPro" id="IPR039900">
    <property type="entry name" value="Pat1-like"/>
</dbReference>
<comment type="caution">
    <text evidence="9">The sequence shown here is derived from an EMBL/GenBank/DDBJ whole genome shotgun (WGS) entry which is preliminary data.</text>
</comment>
<evidence type="ECO:0000256" key="2">
    <source>
        <dbReference type="ARBA" id="ARBA00004201"/>
    </source>
</evidence>
<dbReference type="InterPro" id="IPR019167">
    <property type="entry name" value="PAT1_dom"/>
</dbReference>
<dbReference type="Proteomes" id="UP000663879">
    <property type="component" value="Unassembled WGS sequence"/>
</dbReference>
<dbReference type="GO" id="GO:0003723">
    <property type="term" value="F:RNA binding"/>
    <property type="evidence" value="ECO:0007669"/>
    <property type="project" value="UniProtKB-KW"/>
</dbReference>
<dbReference type="Pfam" id="PF09770">
    <property type="entry name" value="PAT1"/>
    <property type="match status" value="1"/>
</dbReference>
<keyword evidence="6" id="KW-0539">Nucleus</keyword>
<keyword evidence="4" id="KW-0963">Cytoplasm</keyword>
<evidence type="ECO:0000313" key="10">
    <source>
        <dbReference type="Proteomes" id="UP000663879"/>
    </source>
</evidence>
<dbReference type="EMBL" id="CAJNOC010000052">
    <property type="protein sequence ID" value="CAF0710203.1"/>
    <property type="molecule type" value="Genomic_DNA"/>
</dbReference>
<dbReference type="AlphaFoldDB" id="A0A813M8G2"/>
<dbReference type="PANTHER" id="PTHR21551">
    <property type="entry name" value="TOPOISOMERASE II-ASSOCIATED PROTEIN PAT1"/>
    <property type="match status" value="1"/>
</dbReference>
<dbReference type="GO" id="GO:0005634">
    <property type="term" value="C:nucleus"/>
    <property type="evidence" value="ECO:0007669"/>
    <property type="project" value="UniProtKB-SubCell"/>
</dbReference>
<dbReference type="GO" id="GO:0000290">
    <property type="term" value="P:deadenylation-dependent decapping of nuclear-transcribed mRNA"/>
    <property type="evidence" value="ECO:0007669"/>
    <property type="project" value="InterPro"/>
</dbReference>
<dbReference type="OrthoDB" id="74835at2759"/>
<reference evidence="9" key="1">
    <citation type="submission" date="2021-02" db="EMBL/GenBank/DDBJ databases">
        <authorList>
            <person name="Nowell W R."/>
        </authorList>
    </citation>
    <scope>NUCLEOTIDE SEQUENCE</scope>
    <source>
        <strain evidence="9">Ploen Becks lab</strain>
    </source>
</reference>
<comment type="subcellular location">
    <subcellularLocation>
        <location evidence="2">Cytoplasm</location>
        <location evidence="2">P-body</location>
    </subcellularLocation>
    <subcellularLocation>
        <location evidence="1">Nucleus</location>
    </subcellularLocation>
</comment>
<evidence type="ECO:0000256" key="5">
    <source>
        <dbReference type="ARBA" id="ARBA00022884"/>
    </source>
</evidence>
<dbReference type="GO" id="GO:0033962">
    <property type="term" value="P:P-body assembly"/>
    <property type="evidence" value="ECO:0007669"/>
    <property type="project" value="TreeGrafter"/>
</dbReference>
<keyword evidence="5" id="KW-0694">RNA-binding</keyword>
<evidence type="ECO:0000256" key="7">
    <source>
        <dbReference type="SAM" id="MobiDB-lite"/>
    </source>
</evidence>
<organism evidence="9 10">
    <name type="scientific">Brachionus calyciflorus</name>
    <dbReference type="NCBI Taxonomy" id="104777"/>
    <lineage>
        <taxon>Eukaryota</taxon>
        <taxon>Metazoa</taxon>
        <taxon>Spiralia</taxon>
        <taxon>Gnathifera</taxon>
        <taxon>Rotifera</taxon>
        <taxon>Eurotatoria</taxon>
        <taxon>Monogononta</taxon>
        <taxon>Pseudotrocha</taxon>
        <taxon>Ploima</taxon>
        <taxon>Brachionidae</taxon>
        <taxon>Brachionus</taxon>
    </lineage>
</organism>
<evidence type="ECO:0000256" key="4">
    <source>
        <dbReference type="ARBA" id="ARBA00022490"/>
    </source>
</evidence>
<comment type="similarity">
    <text evidence="3">Belongs to the PAT1 family.</text>
</comment>
<accession>A0A813M8G2</accession>